<organism evidence="9 10">
    <name type="scientific">Pseudogymnoascus verrucosus</name>
    <dbReference type="NCBI Taxonomy" id="342668"/>
    <lineage>
        <taxon>Eukaryota</taxon>
        <taxon>Fungi</taxon>
        <taxon>Dikarya</taxon>
        <taxon>Ascomycota</taxon>
        <taxon>Pezizomycotina</taxon>
        <taxon>Leotiomycetes</taxon>
        <taxon>Thelebolales</taxon>
        <taxon>Thelebolaceae</taxon>
        <taxon>Pseudogymnoascus</taxon>
    </lineage>
</organism>
<dbReference type="PROSITE" id="PS00678">
    <property type="entry name" value="WD_REPEATS_1"/>
    <property type="match status" value="4"/>
</dbReference>
<feature type="repeat" description="WD" evidence="6">
    <location>
        <begin position="230"/>
        <end position="271"/>
    </location>
</feature>
<dbReference type="InterPro" id="IPR036322">
    <property type="entry name" value="WD40_repeat_dom_sf"/>
</dbReference>
<evidence type="ECO:0000256" key="7">
    <source>
        <dbReference type="SAM" id="MobiDB-lite"/>
    </source>
</evidence>
<dbReference type="GeneID" id="28839842"/>
<feature type="domain" description="WDR5-like beta-propeller" evidence="8">
    <location>
        <begin position="145"/>
        <end position="434"/>
    </location>
</feature>
<proteinExistence type="inferred from homology"/>
<evidence type="ECO:0000256" key="5">
    <source>
        <dbReference type="ARBA" id="ARBA00043913"/>
    </source>
</evidence>
<reference evidence="10" key="2">
    <citation type="journal article" date="2018" name="Nat. Commun.">
        <title>Extreme sensitivity to ultraviolet light in the fungal pathogen causing white-nose syndrome of bats.</title>
        <authorList>
            <person name="Palmer J.M."/>
            <person name="Drees K.P."/>
            <person name="Foster J.T."/>
            <person name="Lindner D.L."/>
        </authorList>
    </citation>
    <scope>NUCLEOTIDE SEQUENCE [LARGE SCALE GENOMIC DNA]</scope>
    <source>
        <strain evidence="10">UAMH 10579</strain>
    </source>
</reference>
<dbReference type="AlphaFoldDB" id="A0A1B8GIT3"/>
<dbReference type="SUPFAM" id="SSF50978">
    <property type="entry name" value="WD40 repeat-like"/>
    <property type="match status" value="1"/>
</dbReference>
<feature type="repeat" description="WD" evidence="6">
    <location>
        <begin position="315"/>
        <end position="356"/>
    </location>
</feature>
<dbReference type="Gene3D" id="2.130.10.10">
    <property type="entry name" value="YVTN repeat-like/Quinoprotein amine dehydrogenase"/>
    <property type="match status" value="1"/>
</dbReference>
<feature type="region of interest" description="Disordered" evidence="7">
    <location>
        <begin position="1"/>
        <end position="81"/>
    </location>
</feature>
<dbReference type="PANTHER" id="PTHR22847">
    <property type="entry name" value="WD40 REPEAT PROTEIN"/>
    <property type="match status" value="1"/>
</dbReference>
<dbReference type="InterPro" id="IPR059122">
    <property type="entry name" value="Beta-prop_WDR5-like"/>
</dbReference>
<dbReference type="SMART" id="SM00320">
    <property type="entry name" value="WD40"/>
    <property type="match status" value="7"/>
</dbReference>
<feature type="region of interest" description="Disordered" evidence="7">
    <location>
        <begin position="443"/>
        <end position="526"/>
    </location>
</feature>
<feature type="repeat" description="WD" evidence="6">
    <location>
        <begin position="272"/>
        <end position="313"/>
    </location>
</feature>
<evidence type="ECO:0000256" key="6">
    <source>
        <dbReference type="PROSITE-ProRule" id="PRU00221"/>
    </source>
</evidence>
<dbReference type="PROSITE" id="PS50294">
    <property type="entry name" value="WD_REPEATS_REGION"/>
    <property type="match status" value="6"/>
</dbReference>
<dbReference type="EMBL" id="KV460233">
    <property type="protein sequence ID" value="OBT95728.1"/>
    <property type="molecule type" value="Genomic_DNA"/>
</dbReference>
<dbReference type="PROSITE" id="PS50082">
    <property type="entry name" value="WD_REPEATS_2"/>
    <property type="match status" value="7"/>
</dbReference>
<feature type="compositionally biased region" description="Basic and acidic residues" evidence="7">
    <location>
        <begin position="68"/>
        <end position="81"/>
    </location>
</feature>
<accession>A0A1B8GIT3</accession>
<dbReference type="PRINTS" id="PR00320">
    <property type="entry name" value="GPROTEINBRPT"/>
</dbReference>
<dbReference type="InterPro" id="IPR020472">
    <property type="entry name" value="WD40_PAC1"/>
</dbReference>
<dbReference type="InterPro" id="IPR019775">
    <property type="entry name" value="WD40_repeat_CS"/>
</dbReference>
<feature type="region of interest" description="Disordered" evidence="7">
    <location>
        <begin position="94"/>
        <end position="131"/>
    </location>
</feature>
<dbReference type="STRING" id="342668.A0A1B8GIT3"/>
<protein>
    <recommendedName>
        <fullName evidence="4">Mitochondrial division protein 1</fullName>
    </recommendedName>
</protein>
<name>A0A1B8GIT3_9PEZI</name>
<dbReference type="GO" id="GO:0048188">
    <property type="term" value="C:Set1C/COMPASS complex"/>
    <property type="evidence" value="ECO:0007669"/>
    <property type="project" value="TreeGrafter"/>
</dbReference>
<feature type="repeat" description="WD" evidence="6">
    <location>
        <begin position="403"/>
        <end position="434"/>
    </location>
</feature>
<evidence type="ECO:0000256" key="1">
    <source>
        <dbReference type="ARBA" id="ARBA00022574"/>
    </source>
</evidence>
<feature type="repeat" description="WD" evidence="6">
    <location>
        <begin position="145"/>
        <end position="186"/>
    </location>
</feature>
<evidence type="ECO:0000256" key="4">
    <source>
        <dbReference type="ARBA" id="ARBA00039789"/>
    </source>
</evidence>
<feature type="compositionally biased region" description="Basic and acidic residues" evidence="7">
    <location>
        <begin position="43"/>
        <end position="55"/>
    </location>
</feature>
<dbReference type="GO" id="GO:0042393">
    <property type="term" value="F:histone binding"/>
    <property type="evidence" value="ECO:0007669"/>
    <property type="project" value="TreeGrafter"/>
</dbReference>
<dbReference type="InterPro" id="IPR001680">
    <property type="entry name" value="WD40_rpt"/>
</dbReference>
<evidence type="ECO:0000256" key="3">
    <source>
        <dbReference type="ARBA" id="ARBA00038415"/>
    </source>
</evidence>
<evidence type="ECO:0000259" key="8">
    <source>
        <dbReference type="Pfam" id="PF25175"/>
    </source>
</evidence>
<keyword evidence="2" id="KW-0677">Repeat</keyword>
<dbReference type="FunFam" id="2.130.10.10:FF:000510">
    <property type="entry name" value="WD repeat protein"/>
    <property type="match status" value="1"/>
</dbReference>
<feature type="repeat" description="WD" evidence="6">
    <location>
        <begin position="379"/>
        <end position="402"/>
    </location>
</feature>
<keyword evidence="10" id="KW-1185">Reference proteome</keyword>
<sequence length="526" mass="57478">MSDDDSYATTPMDTDRSVKRRRLSNDGTATPRYSSPDELAANVDEHHQAARRDSRLNTNKGNTSRRKAAAESSHDRSPSHDELAHTFYADEEDIESNHDHQSQSESVSPSQTPSSTEIHDNNEEADLKNREERLPQVRYRLKYELDGHERGISQVAFSPDGQWIASASADATIKIWEASTGNLVHELIGHLAGISTVSWSPDSQTIASGSDDKTIRLWDVTTGKPHPKPWKGHHNYVYSIAFSPKGNVLVSGSFDEAVFLWDVRAGRQMRSLPAHSDPVAGVDCIRDGTLVVSCAGDGLIRIWDTASGQCLRTIVHEDNAGVVSVKFSPNGKHVLAWTLDGCIRLWDYVTGLCKKTYQGHVNKRYSISGAFGVYGSEAFIVSGSEDGKIVFWDAKSKEILQKLDAHDGVVLSVDTHPASGRIVSCGLDRKIKVWINEDDEETSNSLLNGLDKQHGSRSEDSPTGRGGFQDEGAARGGSKEGGGGTNGLVDVDAGERITAGESMDVEVNMEDDTLQELPSRPKDELL</sequence>
<dbReference type="Proteomes" id="UP000091956">
    <property type="component" value="Unassembled WGS sequence"/>
</dbReference>
<dbReference type="CDD" id="cd00200">
    <property type="entry name" value="WD40"/>
    <property type="match status" value="1"/>
</dbReference>
<feature type="compositionally biased region" description="Basic and acidic residues" evidence="7">
    <location>
        <begin position="451"/>
        <end position="462"/>
    </location>
</feature>
<comment type="function">
    <text evidence="5">Involved in mitochondrial fission. Acts as an adapter protein required to form mitochondrial fission complexes. Formation of these complexes is required to promote constriction and fission of the mitochondrial compartment at a late step in mitochondrial division.</text>
</comment>
<evidence type="ECO:0000313" key="9">
    <source>
        <dbReference type="EMBL" id="OBT95728.1"/>
    </source>
</evidence>
<dbReference type="OrthoDB" id="674604at2759"/>
<dbReference type="InterPro" id="IPR015943">
    <property type="entry name" value="WD40/YVTN_repeat-like_dom_sf"/>
</dbReference>
<feature type="compositionally biased region" description="Low complexity" evidence="7">
    <location>
        <begin position="103"/>
        <end position="116"/>
    </location>
</feature>
<feature type="repeat" description="WD" evidence="6">
    <location>
        <begin position="187"/>
        <end position="228"/>
    </location>
</feature>
<feature type="compositionally biased region" description="Acidic residues" evidence="7">
    <location>
        <begin position="503"/>
        <end position="514"/>
    </location>
</feature>
<comment type="similarity">
    <text evidence="3">Belongs to the WD repeat MDV1/CAF4 family.</text>
</comment>
<feature type="compositionally biased region" description="Basic and acidic residues" evidence="7">
    <location>
        <begin position="117"/>
        <end position="131"/>
    </location>
</feature>
<evidence type="ECO:0000313" key="10">
    <source>
        <dbReference type="Proteomes" id="UP000091956"/>
    </source>
</evidence>
<gene>
    <name evidence="9" type="primary">SWD3</name>
    <name evidence="9" type="ORF">VE01_06456</name>
</gene>
<keyword evidence="1 6" id="KW-0853">WD repeat</keyword>
<dbReference type="Pfam" id="PF25175">
    <property type="entry name" value="Beta-prop_WDR5"/>
    <property type="match status" value="1"/>
</dbReference>
<dbReference type="PANTHER" id="PTHR22847:SF637">
    <property type="entry name" value="WD REPEAT DOMAIN 5B"/>
    <property type="match status" value="1"/>
</dbReference>
<reference evidence="9 10" key="1">
    <citation type="submission" date="2016-03" db="EMBL/GenBank/DDBJ databases">
        <title>Comparative genomics of Pseudogymnoascus destructans, the fungus causing white-nose syndrome of bats.</title>
        <authorList>
            <person name="Palmer J.M."/>
            <person name="Drees K.P."/>
            <person name="Foster J.T."/>
            <person name="Lindner D.L."/>
        </authorList>
    </citation>
    <scope>NUCLEOTIDE SEQUENCE [LARGE SCALE GENOMIC DNA]</scope>
    <source>
        <strain evidence="9 10">UAMH 10579</strain>
    </source>
</reference>
<evidence type="ECO:0000256" key="2">
    <source>
        <dbReference type="ARBA" id="ARBA00022737"/>
    </source>
</evidence>
<dbReference type="RefSeq" id="XP_018129461.1">
    <property type="nucleotide sequence ID" value="XM_018275902.2"/>
</dbReference>